<name>A0A9D0YQP2_9FIRM</name>
<dbReference type="InterPro" id="IPR025164">
    <property type="entry name" value="Toastrack_DUF4097"/>
</dbReference>
<evidence type="ECO:0000313" key="3">
    <source>
        <dbReference type="Proteomes" id="UP000886879"/>
    </source>
</evidence>
<accession>A0A9D0YQP2</accession>
<sequence length="261" mass="28216">MRRSKKIAILTSCALIIVGFVLALSALIVMKFDLSRLNTLDYHTATYPIQESFSAIQVDVTDCDVQLLPSQDDTCRVECPESRTSHYAVEVKQGVLTVSQNDTGAWYHHVGIYMGPVELTIYLPQDQYERLSVDSLSGTVSVPDHFSFDNLQVYTTSGSVYLAAQVTEEACVDTVSGELELTGTRPQALRLQSTSGNVTLTDCDAQAIHIETISGNVSAALTSSKTFSVQTVSGDVRTPQGTTGDLCEISTVSGNITCTIQ</sequence>
<dbReference type="Proteomes" id="UP000886879">
    <property type="component" value="Unassembled WGS sequence"/>
</dbReference>
<organism evidence="2 3">
    <name type="scientific">Candidatus Enterenecus faecium</name>
    <dbReference type="NCBI Taxonomy" id="2840780"/>
    <lineage>
        <taxon>Bacteria</taxon>
        <taxon>Bacillati</taxon>
        <taxon>Bacillota</taxon>
        <taxon>Clostridia</taxon>
        <taxon>Eubacteriales</taxon>
        <taxon>Candidatus Enterenecus</taxon>
    </lineage>
</organism>
<evidence type="ECO:0000313" key="2">
    <source>
        <dbReference type="EMBL" id="HIQ60239.1"/>
    </source>
</evidence>
<reference evidence="2" key="2">
    <citation type="journal article" date="2021" name="PeerJ">
        <title>Extensive microbial diversity within the chicken gut microbiome revealed by metagenomics and culture.</title>
        <authorList>
            <person name="Gilroy R."/>
            <person name="Ravi A."/>
            <person name="Getino M."/>
            <person name="Pursley I."/>
            <person name="Horton D.L."/>
            <person name="Alikhan N.F."/>
            <person name="Baker D."/>
            <person name="Gharbi K."/>
            <person name="Hall N."/>
            <person name="Watson M."/>
            <person name="Adriaenssens E.M."/>
            <person name="Foster-Nyarko E."/>
            <person name="Jarju S."/>
            <person name="Secka A."/>
            <person name="Antonio M."/>
            <person name="Oren A."/>
            <person name="Chaudhuri R.R."/>
            <person name="La Ragione R."/>
            <person name="Hildebrand F."/>
            <person name="Pallen M.J."/>
        </authorList>
    </citation>
    <scope>NUCLEOTIDE SEQUENCE</scope>
    <source>
        <strain evidence="2">ChiGjej2B2-12916</strain>
    </source>
</reference>
<dbReference type="Gene3D" id="2.160.20.120">
    <property type="match status" value="1"/>
</dbReference>
<comment type="caution">
    <text evidence="2">The sequence shown here is derived from an EMBL/GenBank/DDBJ whole genome shotgun (WGS) entry which is preliminary data.</text>
</comment>
<dbReference type="EMBL" id="DVFO01000010">
    <property type="protein sequence ID" value="HIQ60239.1"/>
    <property type="molecule type" value="Genomic_DNA"/>
</dbReference>
<feature type="domain" description="DUF4097" evidence="1">
    <location>
        <begin position="54"/>
        <end position="257"/>
    </location>
</feature>
<reference evidence="2" key="1">
    <citation type="submission" date="2020-10" db="EMBL/GenBank/DDBJ databases">
        <authorList>
            <person name="Gilroy R."/>
        </authorList>
    </citation>
    <scope>NUCLEOTIDE SEQUENCE</scope>
    <source>
        <strain evidence="2">ChiGjej2B2-12916</strain>
    </source>
</reference>
<proteinExistence type="predicted"/>
<dbReference type="Pfam" id="PF13349">
    <property type="entry name" value="DUF4097"/>
    <property type="match status" value="1"/>
</dbReference>
<protein>
    <submittedName>
        <fullName evidence="2">DUF4097 family beta strand repeat protein</fullName>
    </submittedName>
</protein>
<evidence type="ECO:0000259" key="1">
    <source>
        <dbReference type="Pfam" id="PF13349"/>
    </source>
</evidence>
<dbReference type="AlphaFoldDB" id="A0A9D0YQP2"/>
<gene>
    <name evidence="2" type="ORF">IAD31_01360</name>
</gene>